<dbReference type="RefSeq" id="WP_197012217.1">
    <property type="nucleotide sequence ID" value="NZ_BAABES010000010.1"/>
</dbReference>
<keyword evidence="3" id="KW-1185">Reference proteome</keyword>
<evidence type="ECO:0000256" key="1">
    <source>
        <dbReference type="SAM" id="MobiDB-lite"/>
    </source>
</evidence>
<evidence type="ECO:0000313" key="3">
    <source>
        <dbReference type="Proteomes" id="UP000614047"/>
    </source>
</evidence>
<accession>A0A931DHW9</accession>
<comment type="caution">
    <text evidence="2">The sequence shown here is derived from an EMBL/GenBank/DDBJ whole genome shotgun (WGS) entry which is preliminary data.</text>
</comment>
<feature type="region of interest" description="Disordered" evidence="1">
    <location>
        <begin position="35"/>
        <end position="63"/>
    </location>
</feature>
<dbReference type="EMBL" id="JADOUA010000001">
    <property type="protein sequence ID" value="MBG6089632.1"/>
    <property type="molecule type" value="Genomic_DNA"/>
</dbReference>
<protein>
    <submittedName>
        <fullName evidence="2">Uncharacterized protein</fullName>
    </submittedName>
</protein>
<dbReference type="Proteomes" id="UP000614047">
    <property type="component" value="Unassembled WGS sequence"/>
</dbReference>
<gene>
    <name evidence="2" type="ORF">IW256_003745</name>
</gene>
<dbReference type="AlphaFoldDB" id="A0A931DHW9"/>
<name>A0A931DHW9_9ACTN</name>
<organism evidence="2 3">
    <name type="scientific">Actinomadura viridis</name>
    <dbReference type="NCBI Taxonomy" id="58110"/>
    <lineage>
        <taxon>Bacteria</taxon>
        <taxon>Bacillati</taxon>
        <taxon>Actinomycetota</taxon>
        <taxon>Actinomycetes</taxon>
        <taxon>Streptosporangiales</taxon>
        <taxon>Thermomonosporaceae</taxon>
        <taxon>Actinomadura</taxon>
    </lineage>
</organism>
<proteinExistence type="predicted"/>
<sequence>MRPQKRPGRVWHGEDYVENNHSLRDIASRLVITTGKERGRHPSPATMMRLPCEHDDQQAAATG</sequence>
<evidence type="ECO:0000313" key="2">
    <source>
        <dbReference type="EMBL" id="MBG6089632.1"/>
    </source>
</evidence>
<reference evidence="2" key="1">
    <citation type="submission" date="2020-11" db="EMBL/GenBank/DDBJ databases">
        <title>Sequencing the genomes of 1000 actinobacteria strains.</title>
        <authorList>
            <person name="Klenk H.-P."/>
        </authorList>
    </citation>
    <scope>NUCLEOTIDE SEQUENCE</scope>
    <source>
        <strain evidence="2">DSM 43175</strain>
    </source>
</reference>